<dbReference type="Proteomes" id="UP000679575">
    <property type="component" value="Chromosome"/>
</dbReference>
<evidence type="ECO:0000313" key="3">
    <source>
        <dbReference type="Proteomes" id="UP000679575"/>
    </source>
</evidence>
<protein>
    <submittedName>
        <fullName evidence="2">Molybdenum cofactor biosysynthesis protein</fullName>
    </submittedName>
</protein>
<organism evidence="2 3">
    <name type="scientific">Shewanella yunxiaonensis</name>
    <dbReference type="NCBI Taxonomy" id="2829809"/>
    <lineage>
        <taxon>Bacteria</taxon>
        <taxon>Pseudomonadati</taxon>
        <taxon>Pseudomonadota</taxon>
        <taxon>Gammaproteobacteria</taxon>
        <taxon>Alteromonadales</taxon>
        <taxon>Shewanellaceae</taxon>
        <taxon>Shewanella</taxon>
    </lineage>
</organism>
<evidence type="ECO:0000259" key="1">
    <source>
        <dbReference type="PROSITE" id="PS51340"/>
    </source>
</evidence>
<dbReference type="PROSITE" id="PS51340">
    <property type="entry name" value="MOSC"/>
    <property type="match status" value="1"/>
</dbReference>
<proteinExistence type="predicted"/>
<dbReference type="PANTHER" id="PTHR36930">
    <property type="entry name" value="METAL-SULFUR CLUSTER BIOSYNTHESIS PROTEINS YUAD-RELATED"/>
    <property type="match status" value="1"/>
</dbReference>
<name>A0ABX7YUC4_9GAMM</name>
<dbReference type="InterPro" id="IPR011037">
    <property type="entry name" value="Pyrv_Knase-like_insert_dom_sf"/>
</dbReference>
<dbReference type="SUPFAM" id="SSF50800">
    <property type="entry name" value="PK beta-barrel domain-like"/>
    <property type="match status" value="1"/>
</dbReference>
<dbReference type="PANTHER" id="PTHR36930:SF1">
    <property type="entry name" value="MOSC DOMAIN-CONTAINING PROTEIN"/>
    <property type="match status" value="1"/>
</dbReference>
<dbReference type="InterPro" id="IPR005302">
    <property type="entry name" value="MoCF_Sase_C"/>
</dbReference>
<feature type="domain" description="MOSC" evidence="1">
    <location>
        <begin position="19"/>
        <end position="146"/>
    </location>
</feature>
<sequence length="150" mass="16561">MSMELQAIAFKDGRKRPMLEINKAFISTQSGVEHDIFGKPGPRQVTVLSRQQWLDTCNELGTSISWLARRANLLIDGVRFGADSVGQFLKIGNVILEITGETNPCKNMEQEYPGLEAALVTDWRGGVTCRVIREGNVTKGNAVIISDQPE</sequence>
<dbReference type="InterPro" id="IPR052716">
    <property type="entry name" value="MOSC_domain"/>
</dbReference>
<dbReference type="Gene3D" id="2.40.33.20">
    <property type="entry name" value="PK beta-barrel domain-like"/>
    <property type="match status" value="1"/>
</dbReference>
<dbReference type="EMBL" id="CP073587">
    <property type="protein sequence ID" value="QUN05929.1"/>
    <property type="molecule type" value="Genomic_DNA"/>
</dbReference>
<evidence type="ECO:0000313" key="2">
    <source>
        <dbReference type="EMBL" id="QUN05929.1"/>
    </source>
</evidence>
<dbReference type="Pfam" id="PF03473">
    <property type="entry name" value="MOSC"/>
    <property type="match status" value="1"/>
</dbReference>
<gene>
    <name evidence="2" type="ORF">KDN34_00045</name>
</gene>
<reference evidence="2 3" key="1">
    <citation type="submission" date="2021-04" db="EMBL/GenBank/DDBJ databases">
        <title>Novel species identification of genus Shewanella.</title>
        <authorList>
            <person name="Liu G."/>
        </authorList>
    </citation>
    <scope>NUCLEOTIDE SEQUENCE [LARGE SCALE GENOMIC DNA]</scope>
    <source>
        <strain evidence="2 3">FJAT-54481</strain>
    </source>
</reference>
<accession>A0ABX7YUC4</accession>
<keyword evidence="3" id="KW-1185">Reference proteome</keyword>